<dbReference type="InterPro" id="IPR011257">
    <property type="entry name" value="DNA_glycosylase"/>
</dbReference>
<dbReference type="EC" id="3.2.2.21" evidence="2"/>
<dbReference type="Gene3D" id="3.30.310.20">
    <property type="entry name" value="DNA-3-methyladenine glycosylase AlkA, N-terminal domain"/>
    <property type="match status" value="1"/>
</dbReference>
<dbReference type="InterPro" id="IPR037046">
    <property type="entry name" value="AlkA_N_sf"/>
</dbReference>
<dbReference type="EMBL" id="JAFHAP010000011">
    <property type="protein sequence ID" value="MBN2910446.1"/>
    <property type="molecule type" value="Genomic_DNA"/>
</dbReference>
<comment type="caution">
    <text evidence="6">The sequence shown here is derived from an EMBL/GenBank/DDBJ whole genome shotgun (WGS) entry which is preliminary data.</text>
</comment>
<dbReference type="Gene3D" id="1.10.340.30">
    <property type="entry name" value="Hypothetical protein, domain 2"/>
    <property type="match status" value="1"/>
</dbReference>
<protein>
    <recommendedName>
        <fullName evidence="2">DNA-3-methyladenine glycosylase II</fullName>
        <ecNumber evidence="2">3.2.2.21</ecNumber>
    </recommendedName>
</protein>
<dbReference type="InterPro" id="IPR023170">
    <property type="entry name" value="HhH_base_excis_C"/>
</dbReference>
<dbReference type="SUPFAM" id="SSF48150">
    <property type="entry name" value="DNA-glycosylase"/>
    <property type="match status" value="1"/>
</dbReference>
<dbReference type="InterPro" id="IPR003265">
    <property type="entry name" value="HhH-GPD_domain"/>
</dbReference>
<dbReference type="Pfam" id="PF00730">
    <property type="entry name" value="HhH-GPD"/>
    <property type="match status" value="1"/>
</dbReference>
<name>A0ABS2WLX6_9BACL</name>
<organism evidence="6 7">
    <name type="scientific">Polycladomyces zharkentensis</name>
    <dbReference type="NCBI Taxonomy" id="2807616"/>
    <lineage>
        <taxon>Bacteria</taxon>
        <taxon>Bacillati</taxon>
        <taxon>Bacillota</taxon>
        <taxon>Bacilli</taxon>
        <taxon>Bacillales</taxon>
        <taxon>Thermoactinomycetaceae</taxon>
        <taxon>Polycladomyces</taxon>
    </lineage>
</organism>
<evidence type="ECO:0000256" key="3">
    <source>
        <dbReference type="ARBA" id="ARBA00022763"/>
    </source>
</evidence>
<evidence type="ECO:0000256" key="2">
    <source>
        <dbReference type="ARBA" id="ARBA00012000"/>
    </source>
</evidence>
<dbReference type="CDD" id="cd00056">
    <property type="entry name" value="ENDO3c"/>
    <property type="match status" value="1"/>
</dbReference>
<dbReference type="Proteomes" id="UP001177120">
    <property type="component" value="Unassembled WGS sequence"/>
</dbReference>
<dbReference type="RefSeq" id="WP_205496409.1">
    <property type="nucleotide sequence ID" value="NZ_JAFHAP010000011.1"/>
</dbReference>
<keyword evidence="7" id="KW-1185">Reference proteome</keyword>
<evidence type="ECO:0000259" key="5">
    <source>
        <dbReference type="SMART" id="SM00478"/>
    </source>
</evidence>
<dbReference type="InterPro" id="IPR051912">
    <property type="entry name" value="Alkylbase_DNA_Glycosylase/TA"/>
</dbReference>
<comment type="catalytic activity">
    <reaction evidence="1">
        <text>Hydrolysis of alkylated DNA, releasing 3-methyladenine, 3-methylguanine, 7-methylguanine and 7-methyladenine.</text>
        <dbReference type="EC" id="3.2.2.21"/>
    </reaction>
</comment>
<dbReference type="PANTHER" id="PTHR43003">
    <property type="entry name" value="DNA-3-METHYLADENINE GLYCOSYLASE"/>
    <property type="match status" value="1"/>
</dbReference>
<dbReference type="Gene3D" id="1.10.1670.10">
    <property type="entry name" value="Helix-hairpin-Helix base-excision DNA repair enzymes (C-terminal)"/>
    <property type="match status" value="1"/>
</dbReference>
<dbReference type="SMART" id="SM00478">
    <property type="entry name" value="ENDO3c"/>
    <property type="match status" value="1"/>
</dbReference>
<reference evidence="6" key="1">
    <citation type="journal article" date="2024" name="Int. J. Syst. Evol. Microbiol.">
        <title>Polycladomyces zharkentensis sp. nov., a novel thermophilic cellulose- and starch-degrading member of the Bacillota from a geothermal aquifer in Kazakhstan.</title>
        <authorList>
            <person name="Mashzhan A."/>
            <person name="Kistaubayeva A."/>
            <person name="Javier-Lopez R."/>
            <person name="Bissenova U."/>
            <person name="Bissenbay A."/>
            <person name="Birkeland N.K."/>
        </authorList>
    </citation>
    <scope>NUCLEOTIDE SEQUENCE</scope>
    <source>
        <strain evidence="6">ZKZ2T</strain>
    </source>
</reference>
<dbReference type="PANTHER" id="PTHR43003:SF5">
    <property type="entry name" value="DNA-3-METHYLADENINE GLYCOSYLASE"/>
    <property type="match status" value="1"/>
</dbReference>
<evidence type="ECO:0000256" key="1">
    <source>
        <dbReference type="ARBA" id="ARBA00000086"/>
    </source>
</evidence>
<evidence type="ECO:0000256" key="4">
    <source>
        <dbReference type="ARBA" id="ARBA00023204"/>
    </source>
</evidence>
<keyword evidence="3" id="KW-0227">DNA damage</keyword>
<accession>A0ABS2WLX6</accession>
<proteinExistence type="predicted"/>
<sequence length="303" mass="34970">MKRVFPLRYPYSYEATVRRLISFEKSSYRFHNGRLVRAIEAGGRPYVVEIGWQTEPRALTVHVHGNPPEAERERLEAKLRRMFSVDVDLTPFYRQLEADPNLGPVIEKRKGLHLVLDASLYECLIKTVISQQLNVAFAAKLIERLIDLAGERLSLFDGELLPVFPSPERVAALEYEQLQALQFNRRKAEYVIDISRQVASGTLDLEALWTMEDEAVMERLLPLRGVGRWTVECLLLFGLGRTDLLPAADIGLRNAVRYVYGLAHQPREEEIRKLGRDWSPWRSYATFYLWDALSEWKPEKKGG</sequence>
<feature type="domain" description="HhH-GPD" evidence="5">
    <location>
        <begin position="129"/>
        <end position="294"/>
    </location>
</feature>
<evidence type="ECO:0000313" key="6">
    <source>
        <dbReference type="EMBL" id="MBN2910446.1"/>
    </source>
</evidence>
<gene>
    <name evidence="6" type="ORF">JQC72_13145</name>
</gene>
<evidence type="ECO:0000313" key="7">
    <source>
        <dbReference type="Proteomes" id="UP001177120"/>
    </source>
</evidence>
<keyword evidence="4" id="KW-0234">DNA repair</keyword>